<dbReference type="PANTHER" id="PTHR13220">
    <property type="entry name" value="TIMELESS INTERACTING-RELATED"/>
    <property type="match status" value="1"/>
</dbReference>
<evidence type="ECO:0000256" key="1">
    <source>
        <dbReference type="ARBA" id="ARBA00004123"/>
    </source>
</evidence>
<sequence>MPPKQTSKPSSKAKRTTAGLDDYLLDDDFSDFDVRSPTPPADSARRKEASGLGIDEEVEVKKRAYVPRVKLDETRLLSKAGIPTLKQRAKQLRLKGKGHEWSDASRLLSLYQLWLDDLFPKAKFLDALAMVEKAGHKTGVVKARLEWIDEGKPKTASMFDVDEEDHPQEAQEAREPSRIAPIFERAKPAEGVAVEHRLRTPDIPDDEDLFGDGGIYNATPRAKTAHGASSGGKLDEDDLDALMAEAETTTDAASSTNMAVKSIFGGPASEGPSNSLFGAGPETQSALAGPAPGELDDDDLDALMAEAEQDAPEAKPTTIVGKPERDNFADDEEAMAEMDGLW</sequence>
<evidence type="ECO:0000256" key="4">
    <source>
        <dbReference type="ARBA" id="ARBA00022880"/>
    </source>
</evidence>
<accession>A0A420Y3W9</accession>
<dbReference type="Proteomes" id="UP000275385">
    <property type="component" value="Unassembled WGS sequence"/>
</dbReference>
<evidence type="ECO:0000256" key="3">
    <source>
        <dbReference type="ARBA" id="ARBA00022763"/>
    </source>
</evidence>
<evidence type="ECO:0000256" key="2">
    <source>
        <dbReference type="ARBA" id="ARBA00006075"/>
    </source>
</evidence>
<dbReference type="OrthoDB" id="437078at2759"/>
<feature type="domain" description="Chromosome segregation in meiosis protein 3" evidence="9">
    <location>
        <begin position="70"/>
        <end position="151"/>
    </location>
</feature>
<gene>
    <name evidence="10" type="primary">CSM3</name>
    <name evidence="10" type="ORF">DL546_002467</name>
</gene>
<dbReference type="GO" id="GO:0006974">
    <property type="term" value="P:DNA damage response"/>
    <property type="evidence" value="ECO:0007669"/>
    <property type="project" value="UniProtKB-KW"/>
</dbReference>
<dbReference type="AlphaFoldDB" id="A0A420Y3W9"/>
<dbReference type="GO" id="GO:0003677">
    <property type="term" value="F:DNA binding"/>
    <property type="evidence" value="ECO:0007669"/>
    <property type="project" value="TreeGrafter"/>
</dbReference>
<evidence type="ECO:0000313" key="10">
    <source>
        <dbReference type="EMBL" id="RKU42572.1"/>
    </source>
</evidence>
<feature type="compositionally biased region" description="Polar residues" evidence="8">
    <location>
        <begin position="271"/>
        <end position="286"/>
    </location>
</feature>
<comment type="similarity">
    <text evidence="2 7">Belongs to the CSM3 family.</text>
</comment>
<evidence type="ECO:0000256" key="8">
    <source>
        <dbReference type="SAM" id="MobiDB-lite"/>
    </source>
</evidence>
<dbReference type="GO" id="GO:0000076">
    <property type="term" value="P:DNA replication checkpoint signaling"/>
    <property type="evidence" value="ECO:0007669"/>
    <property type="project" value="UniProtKB-UniRule"/>
</dbReference>
<protein>
    <recommendedName>
        <fullName evidence="7">Chromosome segregation in meiosis protein</fullName>
    </recommendedName>
</protein>
<comment type="caution">
    <text evidence="10">The sequence shown here is derived from an EMBL/GenBank/DDBJ whole genome shotgun (WGS) entry which is preliminary data.</text>
</comment>
<evidence type="ECO:0000313" key="11">
    <source>
        <dbReference type="Proteomes" id="UP000275385"/>
    </source>
</evidence>
<dbReference type="GO" id="GO:0031298">
    <property type="term" value="C:replication fork protection complex"/>
    <property type="evidence" value="ECO:0007669"/>
    <property type="project" value="TreeGrafter"/>
</dbReference>
<dbReference type="InterPro" id="IPR040038">
    <property type="entry name" value="TIPIN/Csm3/Swi3"/>
</dbReference>
<reference evidence="10 11" key="1">
    <citation type="submission" date="2018-08" db="EMBL/GenBank/DDBJ databases">
        <title>Draft genome of the lignicolous fungus Coniochaeta pulveracea.</title>
        <authorList>
            <person name="Borstlap C.J."/>
            <person name="De Witt R.N."/>
            <person name="Botha A."/>
            <person name="Volschenk H."/>
        </authorList>
    </citation>
    <scope>NUCLEOTIDE SEQUENCE [LARGE SCALE GENOMIC DNA]</scope>
    <source>
        <strain evidence="10 11">CAB683</strain>
    </source>
</reference>
<evidence type="ECO:0000256" key="5">
    <source>
        <dbReference type="ARBA" id="ARBA00023242"/>
    </source>
</evidence>
<dbReference type="GO" id="GO:0043111">
    <property type="term" value="P:replication fork arrest"/>
    <property type="evidence" value="ECO:0007669"/>
    <property type="project" value="TreeGrafter"/>
</dbReference>
<feature type="region of interest" description="Disordered" evidence="8">
    <location>
        <begin position="30"/>
        <end position="52"/>
    </location>
</feature>
<dbReference type="GO" id="GO:0031297">
    <property type="term" value="P:replication fork processing"/>
    <property type="evidence" value="ECO:0007669"/>
    <property type="project" value="UniProtKB-UniRule"/>
</dbReference>
<evidence type="ECO:0000256" key="6">
    <source>
        <dbReference type="ARBA" id="ARBA00023306"/>
    </source>
</evidence>
<feature type="compositionally biased region" description="Acidic residues" evidence="8">
    <location>
        <begin position="294"/>
        <end position="311"/>
    </location>
</feature>
<feature type="region of interest" description="Disordered" evidence="8">
    <location>
        <begin position="263"/>
        <end position="342"/>
    </location>
</feature>
<dbReference type="InterPro" id="IPR012923">
    <property type="entry name" value="Csm3"/>
</dbReference>
<dbReference type="STRING" id="177199.A0A420Y3W9"/>
<keyword evidence="5 7" id="KW-0539">Nucleus</keyword>
<dbReference type="EMBL" id="QVQW01000054">
    <property type="protein sequence ID" value="RKU42572.1"/>
    <property type="molecule type" value="Genomic_DNA"/>
</dbReference>
<comment type="subcellular location">
    <subcellularLocation>
        <location evidence="1 7">Nucleus</location>
    </subcellularLocation>
</comment>
<keyword evidence="6 7" id="KW-0131">Cell cycle</keyword>
<keyword evidence="3 7" id="KW-0227">DNA damage</keyword>
<dbReference type="Pfam" id="PF07962">
    <property type="entry name" value="Swi3"/>
    <property type="match status" value="1"/>
</dbReference>
<keyword evidence="11" id="KW-1185">Reference proteome</keyword>
<organism evidence="10 11">
    <name type="scientific">Coniochaeta pulveracea</name>
    <dbReference type="NCBI Taxonomy" id="177199"/>
    <lineage>
        <taxon>Eukaryota</taxon>
        <taxon>Fungi</taxon>
        <taxon>Dikarya</taxon>
        <taxon>Ascomycota</taxon>
        <taxon>Pezizomycotina</taxon>
        <taxon>Sordariomycetes</taxon>
        <taxon>Sordariomycetidae</taxon>
        <taxon>Coniochaetales</taxon>
        <taxon>Coniochaetaceae</taxon>
        <taxon>Coniochaeta</taxon>
    </lineage>
</organism>
<evidence type="ECO:0000256" key="7">
    <source>
        <dbReference type="RuleBase" id="RU366049"/>
    </source>
</evidence>
<proteinExistence type="inferred from homology"/>
<dbReference type="PANTHER" id="PTHR13220:SF11">
    <property type="entry name" value="TIMELESS-INTERACTING PROTEIN"/>
    <property type="match status" value="1"/>
</dbReference>
<comment type="function">
    <text evidence="7">Plays an important role in the control of DNA replication and the maintenance of replication fork stability.</text>
</comment>
<name>A0A420Y3W9_9PEZI</name>
<evidence type="ECO:0000259" key="9">
    <source>
        <dbReference type="Pfam" id="PF07962"/>
    </source>
</evidence>
<keyword evidence="4" id="KW-0236">DNA replication inhibitor</keyword>